<protein>
    <submittedName>
        <fullName evidence="1">Uncharacterized protein</fullName>
    </submittedName>
</protein>
<reference evidence="1 2" key="1">
    <citation type="journal article" date="2016" name="Mol. Biol. Evol.">
        <title>Comparative Genomics of Early-Diverging Mushroom-Forming Fungi Provides Insights into the Origins of Lignocellulose Decay Capabilities.</title>
        <authorList>
            <person name="Nagy L.G."/>
            <person name="Riley R."/>
            <person name="Tritt A."/>
            <person name="Adam C."/>
            <person name="Daum C."/>
            <person name="Floudas D."/>
            <person name="Sun H."/>
            <person name="Yadav J.S."/>
            <person name="Pangilinan J."/>
            <person name="Larsson K.H."/>
            <person name="Matsuura K."/>
            <person name="Barry K."/>
            <person name="Labutti K."/>
            <person name="Kuo R."/>
            <person name="Ohm R.A."/>
            <person name="Bhattacharya S.S."/>
            <person name="Shirouzu T."/>
            <person name="Yoshinaga Y."/>
            <person name="Martin F.M."/>
            <person name="Grigoriev I.V."/>
            <person name="Hibbett D.S."/>
        </authorList>
    </citation>
    <scope>NUCLEOTIDE SEQUENCE [LARGE SCALE GENOMIC DNA]</scope>
    <source>
        <strain evidence="1 2">93-53</strain>
    </source>
</reference>
<accession>A0A165IIF1</accession>
<dbReference type="Proteomes" id="UP000076871">
    <property type="component" value="Unassembled WGS sequence"/>
</dbReference>
<name>A0A165IIF1_9APHY</name>
<organism evidence="1 2">
    <name type="scientific">Laetiporus sulphureus 93-53</name>
    <dbReference type="NCBI Taxonomy" id="1314785"/>
    <lineage>
        <taxon>Eukaryota</taxon>
        <taxon>Fungi</taxon>
        <taxon>Dikarya</taxon>
        <taxon>Basidiomycota</taxon>
        <taxon>Agaricomycotina</taxon>
        <taxon>Agaricomycetes</taxon>
        <taxon>Polyporales</taxon>
        <taxon>Laetiporus</taxon>
    </lineage>
</organism>
<evidence type="ECO:0000313" key="2">
    <source>
        <dbReference type="Proteomes" id="UP000076871"/>
    </source>
</evidence>
<keyword evidence="2" id="KW-1185">Reference proteome</keyword>
<dbReference type="GeneID" id="63824655"/>
<dbReference type="EMBL" id="KV427605">
    <property type="protein sequence ID" value="KZT13119.1"/>
    <property type="molecule type" value="Genomic_DNA"/>
</dbReference>
<dbReference type="RefSeq" id="XP_040770629.1">
    <property type="nucleotide sequence ID" value="XM_040907626.1"/>
</dbReference>
<gene>
    <name evidence="1" type="ORF">LAESUDRAFT_719433</name>
</gene>
<proteinExistence type="predicted"/>
<sequence length="151" mass="16995">MSFGTISGGIGVYAAGLATWGAISTTKWTAKELVKELRATMKNIQDLRSNMKPTEQQLISESRPGFFDHWDTFMDDMNAAIVVWDEEARGGSYWQKFGPTSQLKQDIREAINMVENFRSDILRQRQMPSDAELVPSRRVFPLVIHVASGAL</sequence>
<dbReference type="AlphaFoldDB" id="A0A165IIF1"/>
<dbReference type="InParanoid" id="A0A165IIF1"/>
<evidence type="ECO:0000313" key="1">
    <source>
        <dbReference type="EMBL" id="KZT13119.1"/>
    </source>
</evidence>